<dbReference type="GO" id="GO:0012505">
    <property type="term" value="C:endomembrane system"/>
    <property type="evidence" value="ECO:0007669"/>
    <property type="project" value="UniProtKB-ARBA"/>
</dbReference>
<dbReference type="InterPro" id="IPR011691">
    <property type="entry name" value="Vesicle_transpt_SFT2"/>
</dbReference>
<keyword evidence="6 8" id="KW-0472">Membrane</keyword>
<organism evidence="9 10">
    <name type="scientific">Polarella glacialis</name>
    <name type="common">Dinoflagellate</name>
    <dbReference type="NCBI Taxonomy" id="89957"/>
    <lineage>
        <taxon>Eukaryota</taxon>
        <taxon>Sar</taxon>
        <taxon>Alveolata</taxon>
        <taxon>Dinophyceae</taxon>
        <taxon>Suessiales</taxon>
        <taxon>Suessiaceae</taxon>
        <taxon>Polarella</taxon>
    </lineage>
</organism>
<evidence type="ECO:0000256" key="1">
    <source>
        <dbReference type="ARBA" id="ARBA00004141"/>
    </source>
</evidence>
<evidence type="ECO:0000313" key="9">
    <source>
        <dbReference type="EMBL" id="CAE8640807.1"/>
    </source>
</evidence>
<dbReference type="GO" id="GO:0005737">
    <property type="term" value="C:cytoplasm"/>
    <property type="evidence" value="ECO:0007669"/>
    <property type="project" value="UniProtKB-ARBA"/>
</dbReference>
<dbReference type="PANTHER" id="PTHR23137:SF36">
    <property type="entry name" value="VESICLE TRANSPORT PROTEIN SFT2C"/>
    <property type="match status" value="1"/>
</dbReference>
<comment type="caution">
    <text evidence="9">The sequence shown here is derived from an EMBL/GenBank/DDBJ whole genome shotgun (WGS) entry which is preliminary data.</text>
</comment>
<evidence type="ECO:0000256" key="5">
    <source>
        <dbReference type="ARBA" id="ARBA00022989"/>
    </source>
</evidence>
<comment type="similarity">
    <text evidence="7 8">Belongs to the SFT2 family.</text>
</comment>
<dbReference type="AlphaFoldDB" id="A0A813HTX9"/>
<evidence type="ECO:0000256" key="6">
    <source>
        <dbReference type="ARBA" id="ARBA00023136"/>
    </source>
</evidence>
<proteinExistence type="inferred from homology"/>
<evidence type="ECO:0000256" key="3">
    <source>
        <dbReference type="ARBA" id="ARBA00022692"/>
    </source>
</evidence>
<dbReference type="OrthoDB" id="426811at2759"/>
<evidence type="ECO:0000313" key="10">
    <source>
        <dbReference type="Proteomes" id="UP000654075"/>
    </source>
</evidence>
<dbReference type="GO" id="GO:0016192">
    <property type="term" value="P:vesicle-mediated transport"/>
    <property type="evidence" value="ECO:0007669"/>
    <property type="project" value="InterPro"/>
</dbReference>
<protein>
    <recommendedName>
        <fullName evidence="8">Vesicle transport protein</fullName>
    </recommendedName>
</protein>
<gene>
    <name evidence="9" type="ORF">PGLA1383_LOCUS55569</name>
</gene>
<dbReference type="GO" id="GO:0015031">
    <property type="term" value="P:protein transport"/>
    <property type="evidence" value="ECO:0007669"/>
    <property type="project" value="UniProtKB-KW"/>
</dbReference>
<accession>A0A813HTX9</accession>
<dbReference type="PANTHER" id="PTHR23137">
    <property type="entry name" value="VESICLE TRANSPORT PROTEIN-RELATED"/>
    <property type="match status" value="1"/>
</dbReference>
<comment type="caution">
    <text evidence="8">Lacks conserved residue(s) required for the propagation of feature annotation.</text>
</comment>
<sequence length="191" mass="20377">APILQRVSDDASTATASLQERVVQGVERAKSVDWTDKAKGLQTGVSRSMENVASTASSASSSFQERLGDTHVLQMARENSASALGSARGALSIAGERVSGVAAITMDPRRLWRFLVTFAAGSLLILISLNFLPMLVIAPATFSLLFTCGSITMLSSFVLLNGPQAFLQQVSQRRKLPFSVAYLVGLLGTLW</sequence>
<evidence type="ECO:0000256" key="2">
    <source>
        <dbReference type="ARBA" id="ARBA00022448"/>
    </source>
</evidence>
<keyword evidence="2 8" id="KW-0813">Transport</keyword>
<comment type="function">
    <text evidence="8">May be involved in fusion of retrograde transport vesicles derived from an endocytic compartment with the Golgi complex.</text>
</comment>
<evidence type="ECO:0000256" key="7">
    <source>
        <dbReference type="ARBA" id="ARBA00025800"/>
    </source>
</evidence>
<dbReference type="GO" id="GO:0016020">
    <property type="term" value="C:membrane"/>
    <property type="evidence" value="ECO:0007669"/>
    <property type="project" value="UniProtKB-SubCell"/>
</dbReference>
<reference evidence="9" key="1">
    <citation type="submission" date="2021-02" db="EMBL/GenBank/DDBJ databases">
        <authorList>
            <person name="Dougan E. K."/>
            <person name="Rhodes N."/>
            <person name="Thang M."/>
            <person name="Chan C."/>
        </authorList>
    </citation>
    <scope>NUCLEOTIDE SEQUENCE</scope>
</reference>
<keyword evidence="4 8" id="KW-0653">Protein transport</keyword>
<dbReference type="EMBL" id="CAJNNV010032709">
    <property type="protein sequence ID" value="CAE8640807.1"/>
    <property type="molecule type" value="Genomic_DNA"/>
</dbReference>
<feature type="non-terminal residue" evidence="9">
    <location>
        <position position="191"/>
    </location>
</feature>
<evidence type="ECO:0000256" key="4">
    <source>
        <dbReference type="ARBA" id="ARBA00022927"/>
    </source>
</evidence>
<dbReference type="InterPro" id="IPR007305">
    <property type="entry name" value="Vesicle_transpt_Got1/SFT2"/>
</dbReference>
<keyword evidence="3 8" id="KW-0812">Transmembrane</keyword>
<dbReference type="Pfam" id="PF04178">
    <property type="entry name" value="Got1"/>
    <property type="match status" value="1"/>
</dbReference>
<comment type="subcellular location">
    <subcellularLocation>
        <location evidence="1 8">Membrane</location>
        <topology evidence="1 8">Multi-pass membrane protein</topology>
    </subcellularLocation>
</comment>
<feature type="transmembrane region" description="Helical" evidence="8">
    <location>
        <begin position="114"/>
        <end position="138"/>
    </location>
</feature>
<dbReference type="Proteomes" id="UP000654075">
    <property type="component" value="Unassembled WGS sequence"/>
</dbReference>
<keyword evidence="5 8" id="KW-1133">Transmembrane helix</keyword>
<feature type="transmembrane region" description="Helical" evidence="8">
    <location>
        <begin position="144"/>
        <end position="167"/>
    </location>
</feature>
<feature type="non-terminal residue" evidence="9">
    <location>
        <position position="1"/>
    </location>
</feature>
<name>A0A813HTX9_POLGL</name>
<evidence type="ECO:0000256" key="8">
    <source>
        <dbReference type="RuleBase" id="RU363111"/>
    </source>
</evidence>
<keyword evidence="10" id="KW-1185">Reference proteome</keyword>